<dbReference type="AlphaFoldDB" id="A0A7C9NYP2"/>
<dbReference type="Proteomes" id="UP000483432">
    <property type="component" value="Unassembled WGS sequence"/>
</dbReference>
<comment type="caution">
    <text evidence="2">The sequence shown here is derived from an EMBL/GenBank/DDBJ whole genome shotgun (WGS) entry which is preliminary data.</text>
</comment>
<dbReference type="InterPro" id="IPR041633">
    <property type="entry name" value="Polbeta"/>
</dbReference>
<evidence type="ECO:0000259" key="1">
    <source>
        <dbReference type="Pfam" id="PF18765"/>
    </source>
</evidence>
<dbReference type="GO" id="GO:0016740">
    <property type="term" value="F:transferase activity"/>
    <property type="evidence" value="ECO:0007669"/>
    <property type="project" value="UniProtKB-KW"/>
</dbReference>
<reference evidence="2 3" key="1">
    <citation type="submission" date="2019-09" db="EMBL/GenBank/DDBJ databases">
        <title>H2 Metabolism Revealed by Metagenomic Analysis in Subglacial Sediment of East Antarctica.</title>
        <authorList>
            <person name="Yang Z."/>
            <person name="Zhang Y."/>
            <person name="Lv Y."/>
            <person name="Yan W."/>
            <person name="Xiao X."/>
            <person name="Sun B."/>
            <person name="Ma H."/>
        </authorList>
    </citation>
    <scope>NUCLEOTIDE SEQUENCE [LARGE SCALE GENOMIC DNA]</scope>
    <source>
        <strain evidence="2">Bin2_2</strain>
    </source>
</reference>
<accession>A0A7C9NYP2</accession>
<dbReference type="Gene3D" id="3.30.460.10">
    <property type="entry name" value="Beta Polymerase, domain 2"/>
    <property type="match status" value="1"/>
</dbReference>
<dbReference type="SUPFAM" id="SSF81301">
    <property type="entry name" value="Nucleotidyltransferase"/>
    <property type="match status" value="1"/>
</dbReference>
<keyword evidence="2" id="KW-0808">Transferase</keyword>
<organism evidence="2 3">
    <name type="scientific">Sulfuriferula multivorans</name>
    <dbReference type="NCBI Taxonomy" id="1559896"/>
    <lineage>
        <taxon>Bacteria</taxon>
        <taxon>Pseudomonadati</taxon>
        <taxon>Pseudomonadota</taxon>
        <taxon>Betaproteobacteria</taxon>
        <taxon>Nitrosomonadales</taxon>
        <taxon>Sulfuricellaceae</taxon>
        <taxon>Sulfuriferula</taxon>
    </lineage>
</organism>
<dbReference type="EMBL" id="JAAFGW010000012">
    <property type="protein sequence ID" value="NDP47084.1"/>
    <property type="molecule type" value="Genomic_DNA"/>
</dbReference>
<gene>
    <name evidence="2" type="ORF">GZ085_01585</name>
</gene>
<dbReference type="InterPro" id="IPR043519">
    <property type="entry name" value="NT_sf"/>
</dbReference>
<dbReference type="Pfam" id="PF18765">
    <property type="entry name" value="Polbeta"/>
    <property type="match status" value="1"/>
</dbReference>
<feature type="domain" description="Polymerase beta nucleotidyltransferase" evidence="1">
    <location>
        <begin position="13"/>
        <end position="84"/>
    </location>
</feature>
<proteinExistence type="predicted"/>
<sequence>MRRNADRLLGYRVFVFGSRATGDARPHSDFDIGVMGDEPLSLKDFYAIEDQLDDLPTLYKIDWVDFNRASPRFRERAAQQVEVIHG</sequence>
<dbReference type="CDD" id="cd05403">
    <property type="entry name" value="NT_KNTase_like"/>
    <property type="match status" value="1"/>
</dbReference>
<evidence type="ECO:0000313" key="3">
    <source>
        <dbReference type="Proteomes" id="UP000483432"/>
    </source>
</evidence>
<evidence type="ECO:0000313" key="2">
    <source>
        <dbReference type="EMBL" id="NDP47084.1"/>
    </source>
</evidence>
<name>A0A7C9NYP2_9PROT</name>
<protein>
    <submittedName>
        <fullName evidence="2">Nucleotidyltransferase domain-containing protein</fullName>
    </submittedName>
</protein>